<evidence type="ECO:0008006" key="2">
    <source>
        <dbReference type="Google" id="ProtNLM"/>
    </source>
</evidence>
<dbReference type="Gene3D" id="1.25.40.10">
    <property type="entry name" value="Tetratricopeptide repeat domain"/>
    <property type="match status" value="1"/>
</dbReference>
<name>A0A6N2VKB6_9FIRM</name>
<sequence length="127" mass="14465">MFLFKKKKEKAVKEEAVPEISREELLKKAEAIQKELPELSGEERNKALNELGGLYFEAEETDKAISAYETSLSESKALGKAYTDLLKLYNIKRREASEAKDDAKMKEYMDKIDGLMKLSKDVIRGKA</sequence>
<accession>A0A6N2VKB6</accession>
<dbReference type="PROSITE" id="PS50005">
    <property type="entry name" value="TPR"/>
    <property type="match status" value="1"/>
</dbReference>
<dbReference type="EMBL" id="CACRSQ010000007">
    <property type="protein sequence ID" value="VYT28981.1"/>
    <property type="molecule type" value="Genomic_DNA"/>
</dbReference>
<dbReference type="InterPro" id="IPR019734">
    <property type="entry name" value="TPR_rpt"/>
</dbReference>
<proteinExistence type="predicted"/>
<protein>
    <recommendedName>
        <fullName evidence="2">Tetratricopeptide repeat protein</fullName>
    </recommendedName>
</protein>
<dbReference type="InterPro" id="IPR011990">
    <property type="entry name" value="TPR-like_helical_dom_sf"/>
</dbReference>
<dbReference type="RefSeq" id="WP_006567560.1">
    <property type="nucleotide sequence ID" value="NZ_BAABZP010000001.1"/>
</dbReference>
<evidence type="ECO:0000313" key="1">
    <source>
        <dbReference type="EMBL" id="VYT28981.1"/>
    </source>
</evidence>
<organism evidence="1">
    <name type="scientific">Anaerostipes caccae</name>
    <dbReference type="NCBI Taxonomy" id="105841"/>
    <lineage>
        <taxon>Bacteria</taxon>
        <taxon>Bacillati</taxon>
        <taxon>Bacillota</taxon>
        <taxon>Clostridia</taxon>
        <taxon>Lachnospirales</taxon>
        <taxon>Lachnospiraceae</taxon>
        <taxon>Anaerostipes</taxon>
    </lineage>
</organism>
<reference evidence="1" key="1">
    <citation type="submission" date="2019-11" db="EMBL/GenBank/DDBJ databases">
        <authorList>
            <person name="Feng L."/>
        </authorList>
    </citation>
    <scope>NUCLEOTIDE SEQUENCE</scope>
    <source>
        <strain evidence="1">AcaccaeLFYP115</strain>
    </source>
</reference>
<gene>
    <name evidence="1" type="ORF">ACLFYP115_02489</name>
</gene>
<dbReference type="AlphaFoldDB" id="A0A6N2VKB6"/>